<keyword evidence="2" id="KW-1185">Reference proteome</keyword>
<evidence type="ECO:0000313" key="1">
    <source>
        <dbReference type="EMBL" id="MEO1781165.1"/>
    </source>
</evidence>
<evidence type="ECO:0008006" key="3">
    <source>
        <dbReference type="Google" id="ProtNLM"/>
    </source>
</evidence>
<reference evidence="2" key="1">
    <citation type="submission" date="2016-06" db="EMBL/GenBank/DDBJ databases">
        <title>Four novel species of enterococci isolated from chicken manure.</title>
        <authorList>
            <person name="Van Tyne D."/>
        </authorList>
    </citation>
    <scope>NUCLEOTIDE SEQUENCE [LARGE SCALE GENOMIC DNA]</scope>
    <source>
        <strain evidence="2">JM9A</strain>
    </source>
</reference>
<protein>
    <recommendedName>
        <fullName evidence="3">AdoMet activation domain-containing protein</fullName>
    </recommendedName>
</protein>
<sequence length="238" mass="26663">MTNRLLPLEKREVLRYLGYKRGQALSGDIEAIVEEMLVGVQKVSNPRYLYQLFDIEADEKAQEIRVLGTDLVLTGKDIWRHLHQASQVALLACTLGLEVEQVIRRYEITDLTRALVLDCACTEYIEKICDLAECEIAATVAKEKVGAANARTLNQRFSPGYGDLPLAIQPAFIRTVAADTKLGITLSKEHLMIPRKSVTALIGLFANEADAKPRRKGKFCQIADFRAYHFRIGGAYHD</sequence>
<accession>A0ABV0EZM8</accession>
<dbReference type="EMBL" id="MAEI02000001">
    <property type="protein sequence ID" value="MEO1781165.1"/>
    <property type="molecule type" value="Genomic_DNA"/>
</dbReference>
<dbReference type="Proteomes" id="UP001429357">
    <property type="component" value="Unassembled WGS sequence"/>
</dbReference>
<reference evidence="1 2" key="2">
    <citation type="submission" date="2024-02" db="EMBL/GenBank/DDBJ databases">
        <title>The Genome Sequence of Enterococcus diestrammenae JM9A.</title>
        <authorList>
            <person name="Earl A."/>
            <person name="Manson A."/>
            <person name="Gilmore M."/>
            <person name="Sanders J."/>
            <person name="Shea T."/>
            <person name="Howe W."/>
            <person name="Livny J."/>
            <person name="Cuomo C."/>
            <person name="Neafsey D."/>
            <person name="Birren B."/>
        </authorList>
    </citation>
    <scope>NUCLEOTIDE SEQUENCE [LARGE SCALE GENOMIC DNA]</scope>
    <source>
        <strain evidence="1 2">JM9A</strain>
    </source>
</reference>
<dbReference type="Gene3D" id="3.40.109.40">
    <property type="match status" value="1"/>
</dbReference>
<comment type="caution">
    <text evidence="1">The sequence shown here is derived from an EMBL/GenBank/DDBJ whole genome shotgun (WGS) entry which is preliminary data.</text>
</comment>
<dbReference type="InterPro" id="IPR037010">
    <property type="entry name" value="VitB12-dep_Met_synth_activ_sf"/>
</dbReference>
<proteinExistence type="predicted"/>
<organism evidence="1 2">
    <name type="scientific">Enterococcus diestrammenae</name>
    <dbReference type="NCBI Taxonomy" id="1155073"/>
    <lineage>
        <taxon>Bacteria</taxon>
        <taxon>Bacillati</taxon>
        <taxon>Bacillota</taxon>
        <taxon>Bacilli</taxon>
        <taxon>Lactobacillales</taxon>
        <taxon>Enterococcaceae</taxon>
        <taxon>Enterococcus</taxon>
    </lineage>
</organism>
<name>A0ABV0EZM8_9ENTE</name>
<dbReference type="RefSeq" id="WP_202625878.1">
    <property type="nucleotide sequence ID" value="NZ_MAEI02000001.1"/>
</dbReference>
<dbReference type="SUPFAM" id="SSF56507">
    <property type="entry name" value="Methionine synthase activation domain-like"/>
    <property type="match status" value="1"/>
</dbReference>
<gene>
    <name evidence="1" type="ORF">BAU18_000744</name>
</gene>
<evidence type="ECO:0000313" key="2">
    <source>
        <dbReference type="Proteomes" id="UP001429357"/>
    </source>
</evidence>